<accession>X1CXP5</accession>
<dbReference type="PANTHER" id="PTHR45866">
    <property type="entry name" value="DNA GYRASE/TOPOISOMERASE SUBUNIT B"/>
    <property type="match status" value="1"/>
</dbReference>
<dbReference type="GO" id="GO:0003677">
    <property type="term" value="F:DNA binding"/>
    <property type="evidence" value="ECO:0007669"/>
    <property type="project" value="UniProtKB-KW"/>
</dbReference>
<comment type="similarity">
    <text evidence="2">Belongs to the type II topoisomerase GyrB family.</text>
</comment>
<name>X1CXP5_9ZZZZ</name>
<evidence type="ECO:0000259" key="8">
    <source>
        <dbReference type="PROSITE" id="PS50880"/>
    </source>
</evidence>
<dbReference type="InterPro" id="IPR013760">
    <property type="entry name" value="Topo_IIA-like_dom_sf"/>
</dbReference>
<protein>
    <recommendedName>
        <fullName evidence="8">Toprim domain-containing protein</fullName>
    </recommendedName>
</protein>
<dbReference type="PRINTS" id="PR00418">
    <property type="entry name" value="TPI2FAMILY"/>
</dbReference>
<dbReference type="InterPro" id="IPR006171">
    <property type="entry name" value="TOPRIM_dom"/>
</dbReference>
<evidence type="ECO:0000256" key="7">
    <source>
        <dbReference type="ARBA" id="ARBA00023235"/>
    </source>
</evidence>
<dbReference type="EMBL" id="BART01031338">
    <property type="protein sequence ID" value="GAH13276.1"/>
    <property type="molecule type" value="Genomic_DNA"/>
</dbReference>
<dbReference type="Pfam" id="PF01751">
    <property type="entry name" value="Toprim"/>
    <property type="match status" value="1"/>
</dbReference>
<organism evidence="9">
    <name type="scientific">marine sediment metagenome</name>
    <dbReference type="NCBI Taxonomy" id="412755"/>
    <lineage>
        <taxon>unclassified sequences</taxon>
        <taxon>metagenomes</taxon>
        <taxon>ecological metagenomes</taxon>
    </lineage>
</organism>
<evidence type="ECO:0000256" key="6">
    <source>
        <dbReference type="ARBA" id="ARBA00023125"/>
    </source>
</evidence>
<dbReference type="SMART" id="SM00433">
    <property type="entry name" value="TOP2c"/>
    <property type="match status" value="1"/>
</dbReference>
<evidence type="ECO:0000313" key="9">
    <source>
        <dbReference type="EMBL" id="GAH13276.1"/>
    </source>
</evidence>
<feature type="domain" description="Toprim" evidence="8">
    <location>
        <begin position="1"/>
        <end position="94"/>
    </location>
</feature>
<dbReference type="Pfam" id="PF00986">
    <property type="entry name" value="DNA_gyraseB_C"/>
    <property type="match status" value="1"/>
</dbReference>
<proteinExistence type="inferred from homology"/>
<dbReference type="Gene3D" id="3.40.50.670">
    <property type="match status" value="1"/>
</dbReference>
<feature type="non-terminal residue" evidence="9">
    <location>
        <position position="1"/>
    </location>
</feature>
<evidence type="ECO:0000256" key="4">
    <source>
        <dbReference type="ARBA" id="ARBA00022840"/>
    </source>
</evidence>
<reference evidence="9" key="1">
    <citation type="journal article" date="2014" name="Front. Microbiol.">
        <title>High frequency of phylogenetically diverse reductive dehalogenase-homologous genes in deep subseafloor sedimentary metagenomes.</title>
        <authorList>
            <person name="Kawai M."/>
            <person name="Futagami T."/>
            <person name="Toyoda A."/>
            <person name="Takaki Y."/>
            <person name="Nishi S."/>
            <person name="Hori S."/>
            <person name="Arai W."/>
            <person name="Tsubouchi T."/>
            <person name="Morono Y."/>
            <person name="Uchiyama I."/>
            <person name="Ito T."/>
            <person name="Fujiyama A."/>
            <person name="Inagaki F."/>
            <person name="Takami H."/>
        </authorList>
    </citation>
    <scope>NUCLEOTIDE SEQUENCE</scope>
    <source>
        <strain evidence="9">Expedition CK06-06</strain>
    </source>
</reference>
<keyword evidence="6" id="KW-0238">DNA-binding</keyword>
<evidence type="ECO:0000256" key="3">
    <source>
        <dbReference type="ARBA" id="ARBA00022741"/>
    </source>
</evidence>
<sequence length="194" mass="22192">KYQAILPLKGKILNVAKAHINKMLANVEIRTLITAIGAGVGSNFDIGNLRYHRIIVMTDADIDGAHIRTLLLTFLYRYMKPLIENGYVYIARPPLYRVKRGKTVKYAFSDDIKDKLLKKFHGKASIQRYKGLGEMNPLQLWQTTMDPESRVLSCMTVRDAEEADKIFETLMGDKVEPRREFIMQNAGFVKNLDV</sequence>
<comment type="caution">
    <text evidence="9">The sequence shown here is derived from an EMBL/GenBank/DDBJ whole genome shotgun (WGS) entry which is preliminary data.</text>
</comment>
<dbReference type="SUPFAM" id="SSF56719">
    <property type="entry name" value="Type II DNA topoisomerase"/>
    <property type="match status" value="1"/>
</dbReference>
<dbReference type="GO" id="GO:0006265">
    <property type="term" value="P:DNA topological change"/>
    <property type="evidence" value="ECO:0007669"/>
    <property type="project" value="InterPro"/>
</dbReference>
<gene>
    <name evidence="9" type="ORF">S01H4_54450</name>
</gene>
<evidence type="ECO:0000256" key="1">
    <source>
        <dbReference type="ARBA" id="ARBA00000185"/>
    </source>
</evidence>
<dbReference type="PANTHER" id="PTHR45866:SF1">
    <property type="entry name" value="DNA GYRASE SUBUNIT B, MITOCHONDRIAL"/>
    <property type="match status" value="1"/>
</dbReference>
<keyword evidence="3" id="KW-0547">Nucleotide-binding</keyword>
<dbReference type="GO" id="GO:0005524">
    <property type="term" value="F:ATP binding"/>
    <property type="evidence" value="ECO:0007669"/>
    <property type="project" value="UniProtKB-KW"/>
</dbReference>
<evidence type="ECO:0000256" key="2">
    <source>
        <dbReference type="ARBA" id="ARBA00010708"/>
    </source>
</evidence>
<comment type="catalytic activity">
    <reaction evidence="1">
        <text>ATP-dependent breakage, passage and rejoining of double-stranded DNA.</text>
        <dbReference type="EC" id="5.6.2.2"/>
    </reaction>
</comment>
<dbReference type="InterPro" id="IPR001241">
    <property type="entry name" value="Topo_IIA"/>
</dbReference>
<keyword evidence="7" id="KW-0413">Isomerase</keyword>
<dbReference type="PROSITE" id="PS50880">
    <property type="entry name" value="TOPRIM"/>
    <property type="match status" value="1"/>
</dbReference>
<dbReference type="InterPro" id="IPR013759">
    <property type="entry name" value="Topo_IIA_B_C"/>
</dbReference>
<dbReference type="GO" id="GO:0003918">
    <property type="term" value="F:DNA topoisomerase type II (double strand cut, ATP-hydrolyzing) activity"/>
    <property type="evidence" value="ECO:0007669"/>
    <property type="project" value="UniProtKB-EC"/>
</dbReference>
<keyword evidence="4" id="KW-0067">ATP-binding</keyword>
<dbReference type="AlphaFoldDB" id="X1CXP5"/>
<keyword evidence="5" id="KW-0799">Topoisomerase</keyword>
<dbReference type="InterPro" id="IPR002288">
    <property type="entry name" value="DNA_gyrase_B_C"/>
</dbReference>
<evidence type="ECO:0000256" key="5">
    <source>
        <dbReference type="ARBA" id="ARBA00023029"/>
    </source>
</evidence>